<dbReference type="InterPro" id="IPR025051">
    <property type="entry name" value="DUF3990"/>
</dbReference>
<evidence type="ECO:0000313" key="2">
    <source>
        <dbReference type="Proteomes" id="UP000198779"/>
    </source>
</evidence>
<dbReference type="STRING" id="645274.SAMN04487901_11148"/>
<sequence>MITLYHGSYMSVPSPLTGVGRRELDFGPGFYVTNLREQAERWARRVCVIRAVDTPTLSTYEFDEALLPANVRLLRLEHYNQEWLDFIISSRRGEEPWKDYDIIEGGVANDQVIDTVEDYYSGRITAEQAIGQLRFAKPTHQMCISRQAIVDSCLRFIAAEPVAEKGGQQ</sequence>
<dbReference type="Pfam" id="PF13151">
    <property type="entry name" value="DUF3990"/>
    <property type="match status" value="1"/>
</dbReference>
<keyword evidence="2" id="KW-1185">Reference proteome</keyword>
<evidence type="ECO:0008006" key="3">
    <source>
        <dbReference type="Google" id="ProtNLM"/>
    </source>
</evidence>
<dbReference type="EMBL" id="FNCQ01000011">
    <property type="protein sequence ID" value="SDG86475.1"/>
    <property type="molecule type" value="Genomic_DNA"/>
</dbReference>
<dbReference type="AlphaFoldDB" id="A0A1G7XQI1"/>
<dbReference type="Proteomes" id="UP000198779">
    <property type="component" value="Unassembled WGS sequence"/>
</dbReference>
<evidence type="ECO:0000313" key="1">
    <source>
        <dbReference type="EMBL" id="SDG86475.1"/>
    </source>
</evidence>
<protein>
    <recommendedName>
        <fullName evidence="3">DUF3990 domain-containing protein</fullName>
    </recommendedName>
</protein>
<name>A0A1G7XQI1_9BACT</name>
<gene>
    <name evidence="1" type="ORF">SAMN04487901_11148</name>
</gene>
<organism evidence="1 2">
    <name type="scientific">Prevotella communis</name>
    <dbReference type="NCBI Taxonomy" id="2913614"/>
    <lineage>
        <taxon>Bacteria</taxon>
        <taxon>Pseudomonadati</taxon>
        <taxon>Bacteroidota</taxon>
        <taxon>Bacteroidia</taxon>
        <taxon>Bacteroidales</taxon>
        <taxon>Prevotellaceae</taxon>
        <taxon>Prevotella</taxon>
    </lineage>
</organism>
<reference evidence="2" key="1">
    <citation type="submission" date="2016-10" db="EMBL/GenBank/DDBJ databases">
        <authorList>
            <person name="Varghese N."/>
            <person name="Submissions S."/>
        </authorList>
    </citation>
    <scope>NUCLEOTIDE SEQUENCE [LARGE SCALE GENOMIC DNA]</scope>
    <source>
        <strain evidence="2">BP1-148</strain>
    </source>
</reference>
<proteinExistence type="predicted"/>
<dbReference type="RefSeq" id="WP_091818138.1">
    <property type="nucleotide sequence ID" value="NZ_FNCQ01000011.1"/>
</dbReference>
<accession>A0A1G7XQI1</accession>